<comment type="caution">
    <text evidence="2">The sequence shown here is derived from an EMBL/GenBank/DDBJ whole genome shotgun (WGS) entry which is preliminary data.</text>
</comment>
<dbReference type="GO" id="GO:0007034">
    <property type="term" value="P:vacuolar transport"/>
    <property type="evidence" value="ECO:0007669"/>
    <property type="project" value="TreeGrafter"/>
</dbReference>
<dbReference type="OrthoDB" id="2158714at2759"/>
<evidence type="ECO:0000256" key="1">
    <source>
        <dbReference type="SAM" id="MobiDB-lite"/>
    </source>
</evidence>
<feature type="compositionally biased region" description="Basic and acidic residues" evidence="1">
    <location>
        <begin position="99"/>
        <end position="125"/>
    </location>
</feature>
<sequence>MTAPRPVNHYIHRLAGTAKPCLVCYRPSPHVLVSQSLPAEDFFYVCESHLSDRHFASQIADHSVALAGLPCAQVLPEKVSQAEINKIKLEYEERQKKREEAAKSKIDEEGKEKGEGDKADKDKNRNKNKNQSWFSGLSSLLDSSATGDSPFSAPANSKPTTTYGTAPGKTEGKHDRYTLHRDFYNMRFDAYKKRDAIKRAKELSMPAAPRGELKSQLAPSKPAAGSAA</sequence>
<dbReference type="EMBL" id="JMSN01000008">
    <property type="protein sequence ID" value="KDN52649.1"/>
    <property type="molecule type" value="Genomic_DNA"/>
</dbReference>
<dbReference type="GO" id="GO:0005768">
    <property type="term" value="C:endosome"/>
    <property type="evidence" value="ECO:0007669"/>
    <property type="project" value="TreeGrafter"/>
</dbReference>
<gene>
    <name evidence="2" type="ORF">K437DRAFT_266498</name>
</gene>
<accession>A0A066WNR7</accession>
<dbReference type="GeneID" id="25265866"/>
<keyword evidence="3" id="KW-1185">Reference proteome</keyword>
<evidence type="ECO:0000313" key="2">
    <source>
        <dbReference type="EMBL" id="KDN52649.1"/>
    </source>
</evidence>
<dbReference type="RefSeq" id="XP_013245488.1">
    <property type="nucleotide sequence ID" value="XM_013390034.1"/>
</dbReference>
<feature type="compositionally biased region" description="Polar residues" evidence="1">
    <location>
        <begin position="145"/>
        <end position="164"/>
    </location>
</feature>
<feature type="region of interest" description="Disordered" evidence="1">
    <location>
        <begin position="145"/>
        <end position="175"/>
    </location>
</feature>
<evidence type="ECO:0000313" key="3">
    <source>
        <dbReference type="Proteomes" id="UP000027361"/>
    </source>
</evidence>
<organism evidence="2 3">
    <name type="scientific">Tilletiaria anomala (strain ATCC 24038 / CBS 436.72 / UBC 951)</name>
    <dbReference type="NCBI Taxonomy" id="1037660"/>
    <lineage>
        <taxon>Eukaryota</taxon>
        <taxon>Fungi</taxon>
        <taxon>Dikarya</taxon>
        <taxon>Basidiomycota</taxon>
        <taxon>Ustilaginomycotina</taxon>
        <taxon>Exobasidiomycetes</taxon>
        <taxon>Georgefischeriales</taxon>
        <taxon>Tilletiariaceae</taxon>
        <taxon>Tilletiaria</taxon>
    </lineage>
</organism>
<dbReference type="PANTHER" id="PTHR28218">
    <property type="entry name" value="VPS4-ASSOCIATED PROTEIN 1"/>
    <property type="match status" value="1"/>
</dbReference>
<dbReference type="OMA" id="DRHFANK"/>
<dbReference type="AlphaFoldDB" id="A0A066WNR7"/>
<reference evidence="2 3" key="1">
    <citation type="submission" date="2014-05" db="EMBL/GenBank/DDBJ databases">
        <title>Draft genome sequence of a rare smut relative, Tilletiaria anomala UBC 951.</title>
        <authorList>
            <consortium name="DOE Joint Genome Institute"/>
            <person name="Toome M."/>
            <person name="Kuo A."/>
            <person name="Henrissat B."/>
            <person name="Lipzen A."/>
            <person name="Tritt A."/>
            <person name="Yoshinaga Y."/>
            <person name="Zane M."/>
            <person name="Barry K."/>
            <person name="Grigoriev I.V."/>
            <person name="Spatafora J.W."/>
            <person name="Aimea M.C."/>
        </authorList>
    </citation>
    <scope>NUCLEOTIDE SEQUENCE [LARGE SCALE GENOMIC DNA]</scope>
    <source>
        <strain evidence="2 3">UBC 951</strain>
    </source>
</reference>
<proteinExistence type="predicted"/>
<dbReference type="PANTHER" id="PTHR28218:SF1">
    <property type="entry name" value="VPS4-ASSOCIATED PROTEIN 1"/>
    <property type="match status" value="1"/>
</dbReference>
<dbReference type="Proteomes" id="UP000027361">
    <property type="component" value="Unassembled WGS sequence"/>
</dbReference>
<protein>
    <submittedName>
        <fullName evidence="2">DUF1742-domain-containing protein</fullName>
    </submittedName>
</protein>
<dbReference type="Pfam" id="PF08432">
    <property type="entry name" value="Vfa1"/>
    <property type="match status" value="1"/>
</dbReference>
<feature type="region of interest" description="Disordered" evidence="1">
    <location>
        <begin position="202"/>
        <end position="228"/>
    </location>
</feature>
<dbReference type="HOGENOM" id="CLU_088285_0_0_1"/>
<name>A0A066WNR7_TILAU</name>
<feature type="region of interest" description="Disordered" evidence="1">
    <location>
        <begin position="99"/>
        <end position="133"/>
    </location>
</feature>
<dbReference type="InParanoid" id="A0A066WNR7"/>
<dbReference type="InterPro" id="IPR013640">
    <property type="entry name" value="Vfa1"/>
</dbReference>